<accession>A0A2T4IJ47</accession>
<name>A0A2T4IJ47_9RHOO</name>
<feature type="compositionally biased region" description="Polar residues" evidence="1">
    <location>
        <begin position="156"/>
        <end position="166"/>
    </location>
</feature>
<evidence type="ECO:0000313" key="3">
    <source>
        <dbReference type="EMBL" id="PTD97772.1"/>
    </source>
</evidence>
<gene>
    <name evidence="3" type="ORF">C8261_03615</name>
</gene>
<dbReference type="SUPFAM" id="SSF110087">
    <property type="entry name" value="DR1885-like metal-binding protein"/>
    <property type="match status" value="1"/>
</dbReference>
<feature type="signal peptide" evidence="2">
    <location>
        <begin position="1"/>
        <end position="23"/>
    </location>
</feature>
<feature type="compositionally biased region" description="Basic and acidic residues" evidence="1">
    <location>
        <begin position="167"/>
        <end position="180"/>
    </location>
</feature>
<proteinExistence type="predicted"/>
<feature type="chain" id="PRO_5015594665" description="Copper chaperone PCu(A)C" evidence="2">
    <location>
        <begin position="24"/>
        <end position="180"/>
    </location>
</feature>
<dbReference type="EMBL" id="PZKC01000002">
    <property type="protein sequence ID" value="PTD97772.1"/>
    <property type="molecule type" value="Genomic_DNA"/>
</dbReference>
<evidence type="ECO:0000256" key="2">
    <source>
        <dbReference type="SAM" id="SignalP"/>
    </source>
</evidence>
<sequence length="180" mass="19384">MIKNKLVSLAVVACTLGAGPVLASGIHVRDAWIPAYGEGARSAPLFLTVTNTGTPDRLIGARSDAAERVSINTLQAHEGELRATALQAVALPSGVPVIFESGNAWLQLEGLKAPLRPRATVTVKLVFERAGEREYRIRVRPNPLGGDTLENMRTDPLQQPGQTQRTEGLDDALRSDPFLR</sequence>
<dbReference type="RefSeq" id="WP_107492292.1">
    <property type="nucleotide sequence ID" value="NZ_PZKC01000002.1"/>
</dbReference>
<keyword evidence="2" id="KW-0732">Signal</keyword>
<evidence type="ECO:0000256" key="1">
    <source>
        <dbReference type="SAM" id="MobiDB-lite"/>
    </source>
</evidence>
<dbReference type="InterPro" id="IPR007410">
    <property type="entry name" value="LpqE-like"/>
</dbReference>
<evidence type="ECO:0000313" key="4">
    <source>
        <dbReference type="Proteomes" id="UP000241193"/>
    </source>
</evidence>
<keyword evidence="4" id="KW-1185">Reference proteome</keyword>
<comment type="caution">
    <text evidence="3">The sequence shown here is derived from an EMBL/GenBank/DDBJ whole genome shotgun (WGS) entry which is preliminary data.</text>
</comment>
<feature type="region of interest" description="Disordered" evidence="1">
    <location>
        <begin position="140"/>
        <end position="180"/>
    </location>
</feature>
<dbReference type="Gene3D" id="2.60.40.1890">
    <property type="entry name" value="PCu(A)C copper chaperone"/>
    <property type="match status" value="1"/>
</dbReference>
<protein>
    <recommendedName>
        <fullName evidence="5">Copper chaperone PCu(A)C</fullName>
    </recommendedName>
</protein>
<reference evidence="3 4" key="2">
    <citation type="submission" date="2018-04" db="EMBL/GenBank/DDBJ databases">
        <title>Thauera lacus sp. nov., isolated from an saline lake in Inner Mongolia, China.</title>
        <authorList>
            <person name="Liang Q.-Y."/>
        </authorList>
    </citation>
    <scope>NUCLEOTIDE SEQUENCE [LARGE SCALE GENOMIC DNA]</scope>
    <source>
        <strain evidence="3 4">D20</strain>
    </source>
</reference>
<dbReference type="Proteomes" id="UP000241193">
    <property type="component" value="Unassembled WGS sequence"/>
</dbReference>
<organism evidence="3 4">
    <name type="scientific">Pseudothauera lacus</name>
    <dbReference type="NCBI Taxonomy" id="2136175"/>
    <lineage>
        <taxon>Bacteria</taxon>
        <taxon>Pseudomonadati</taxon>
        <taxon>Pseudomonadota</taxon>
        <taxon>Betaproteobacteria</taxon>
        <taxon>Rhodocyclales</taxon>
        <taxon>Zoogloeaceae</taxon>
        <taxon>Pseudothauera</taxon>
    </lineage>
</organism>
<dbReference type="PANTHER" id="PTHR36302">
    <property type="entry name" value="BLR7088 PROTEIN"/>
    <property type="match status" value="1"/>
</dbReference>
<reference evidence="3 4" key="1">
    <citation type="submission" date="2018-03" db="EMBL/GenBank/DDBJ databases">
        <authorList>
            <person name="Keele B.F."/>
        </authorList>
    </citation>
    <scope>NUCLEOTIDE SEQUENCE [LARGE SCALE GENOMIC DNA]</scope>
    <source>
        <strain evidence="3 4">D20</strain>
    </source>
</reference>
<dbReference type="PANTHER" id="PTHR36302:SF1">
    <property type="entry name" value="COPPER CHAPERONE PCU(A)C"/>
    <property type="match status" value="1"/>
</dbReference>
<dbReference type="AlphaFoldDB" id="A0A2T4IJ47"/>
<dbReference type="Pfam" id="PF04314">
    <property type="entry name" value="PCuAC"/>
    <property type="match status" value="1"/>
</dbReference>
<dbReference type="OrthoDB" id="200037at2"/>
<evidence type="ECO:0008006" key="5">
    <source>
        <dbReference type="Google" id="ProtNLM"/>
    </source>
</evidence>
<dbReference type="InterPro" id="IPR036182">
    <property type="entry name" value="PCuAC_sf"/>
</dbReference>
<dbReference type="InterPro" id="IPR058248">
    <property type="entry name" value="Lxx211020-like"/>
</dbReference>